<feature type="chain" id="PRO_5035266528" evidence="1">
    <location>
        <begin position="21"/>
        <end position="87"/>
    </location>
</feature>
<proteinExistence type="predicted"/>
<gene>
    <name evidence="2" type="ORF">AFUS01_LOCUS27289</name>
</gene>
<dbReference type="EMBL" id="CAJVCH010375624">
    <property type="protein sequence ID" value="CAG7816683.1"/>
    <property type="molecule type" value="Genomic_DNA"/>
</dbReference>
<dbReference type="Proteomes" id="UP000708208">
    <property type="component" value="Unassembled WGS sequence"/>
</dbReference>
<protein>
    <submittedName>
        <fullName evidence="2">Uncharacterized protein</fullName>
    </submittedName>
</protein>
<evidence type="ECO:0000313" key="3">
    <source>
        <dbReference type="Proteomes" id="UP000708208"/>
    </source>
</evidence>
<sequence length="87" mass="9986">MILLLVYSISNLLLLKLNLSIKQNSTNMTCILEDLQPRKGYLVDTVGCKIIEMDPFHSPTRKYFREKKLSNCSQPEILSIDNVSEII</sequence>
<evidence type="ECO:0000256" key="1">
    <source>
        <dbReference type="SAM" id="SignalP"/>
    </source>
</evidence>
<name>A0A8J2KGY7_9HEXA</name>
<reference evidence="2" key="1">
    <citation type="submission" date="2021-06" db="EMBL/GenBank/DDBJ databases">
        <authorList>
            <person name="Hodson N. C."/>
            <person name="Mongue J. A."/>
            <person name="Jaron S. K."/>
        </authorList>
    </citation>
    <scope>NUCLEOTIDE SEQUENCE</scope>
</reference>
<comment type="caution">
    <text evidence="2">The sequence shown here is derived from an EMBL/GenBank/DDBJ whole genome shotgun (WGS) entry which is preliminary data.</text>
</comment>
<organism evidence="2 3">
    <name type="scientific">Allacma fusca</name>
    <dbReference type="NCBI Taxonomy" id="39272"/>
    <lineage>
        <taxon>Eukaryota</taxon>
        <taxon>Metazoa</taxon>
        <taxon>Ecdysozoa</taxon>
        <taxon>Arthropoda</taxon>
        <taxon>Hexapoda</taxon>
        <taxon>Collembola</taxon>
        <taxon>Symphypleona</taxon>
        <taxon>Sminthuridae</taxon>
        <taxon>Allacma</taxon>
    </lineage>
</organism>
<evidence type="ECO:0000313" key="2">
    <source>
        <dbReference type="EMBL" id="CAG7816683.1"/>
    </source>
</evidence>
<keyword evidence="3" id="KW-1185">Reference proteome</keyword>
<feature type="signal peptide" evidence="1">
    <location>
        <begin position="1"/>
        <end position="20"/>
    </location>
</feature>
<dbReference type="AlphaFoldDB" id="A0A8J2KGY7"/>
<accession>A0A8J2KGY7</accession>
<keyword evidence="1" id="KW-0732">Signal</keyword>